<feature type="transmembrane region" description="Helical" evidence="10">
    <location>
        <begin position="420"/>
        <end position="439"/>
    </location>
</feature>
<dbReference type="PIRSF" id="PIRSF006603">
    <property type="entry name" value="DinF"/>
    <property type="match status" value="1"/>
</dbReference>
<dbReference type="InterPro" id="IPR002528">
    <property type="entry name" value="MATE_fam"/>
</dbReference>
<dbReference type="NCBIfam" id="TIGR00797">
    <property type="entry name" value="matE"/>
    <property type="match status" value="1"/>
</dbReference>
<dbReference type="InterPro" id="IPR048279">
    <property type="entry name" value="MdtK-like"/>
</dbReference>
<evidence type="ECO:0000256" key="2">
    <source>
        <dbReference type="ARBA" id="ARBA00022448"/>
    </source>
</evidence>
<feature type="transmembrane region" description="Helical" evidence="10">
    <location>
        <begin position="289"/>
        <end position="308"/>
    </location>
</feature>
<feature type="transmembrane region" description="Helical" evidence="10">
    <location>
        <begin position="130"/>
        <end position="151"/>
    </location>
</feature>
<name>A0A3P1CEW5_9BACT</name>
<gene>
    <name evidence="11" type="ORF">EHT87_25245</name>
</gene>
<evidence type="ECO:0000256" key="6">
    <source>
        <dbReference type="ARBA" id="ARBA00022989"/>
    </source>
</evidence>
<feature type="transmembrane region" description="Helical" evidence="10">
    <location>
        <begin position="20"/>
        <end position="40"/>
    </location>
</feature>
<evidence type="ECO:0000256" key="4">
    <source>
        <dbReference type="ARBA" id="ARBA00022475"/>
    </source>
</evidence>
<dbReference type="GO" id="GO:0006811">
    <property type="term" value="P:monoatomic ion transport"/>
    <property type="evidence" value="ECO:0007669"/>
    <property type="project" value="UniProtKB-KW"/>
</dbReference>
<keyword evidence="8 10" id="KW-0472">Membrane</keyword>
<keyword evidence="4" id="KW-1003">Cell membrane</keyword>
<dbReference type="InterPro" id="IPR050222">
    <property type="entry name" value="MATE_MdtK"/>
</dbReference>
<keyword evidence="12" id="KW-1185">Reference proteome</keyword>
<dbReference type="PANTHER" id="PTHR43298">
    <property type="entry name" value="MULTIDRUG RESISTANCE PROTEIN NORM-RELATED"/>
    <property type="match status" value="1"/>
</dbReference>
<evidence type="ECO:0000256" key="8">
    <source>
        <dbReference type="ARBA" id="ARBA00023136"/>
    </source>
</evidence>
<dbReference type="Pfam" id="PF01554">
    <property type="entry name" value="MatE"/>
    <property type="match status" value="2"/>
</dbReference>
<dbReference type="Proteomes" id="UP000274271">
    <property type="component" value="Unassembled WGS sequence"/>
</dbReference>
<dbReference type="OrthoDB" id="9780160at2"/>
<protein>
    <recommendedName>
        <fullName evidence="9">Multidrug-efflux transporter</fullName>
    </recommendedName>
</protein>
<feature type="transmembrane region" description="Helical" evidence="10">
    <location>
        <begin position="395"/>
        <end position="414"/>
    </location>
</feature>
<accession>A0A3P1CEW5</accession>
<dbReference type="GO" id="GO:0042910">
    <property type="term" value="F:xenobiotic transmembrane transporter activity"/>
    <property type="evidence" value="ECO:0007669"/>
    <property type="project" value="InterPro"/>
</dbReference>
<feature type="transmembrane region" description="Helical" evidence="10">
    <location>
        <begin position="52"/>
        <end position="78"/>
    </location>
</feature>
<evidence type="ECO:0000256" key="9">
    <source>
        <dbReference type="ARBA" id="ARBA00031636"/>
    </source>
</evidence>
<keyword evidence="6 10" id="KW-1133">Transmembrane helix</keyword>
<keyword evidence="5 10" id="KW-0812">Transmembrane</keyword>
<feature type="transmembrane region" description="Helical" evidence="10">
    <location>
        <begin position="195"/>
        <end position="216"/>
    </location>
</feature>
<dbReference type="GO" id="GO:0005886">
    <property type="term" value="C:plasma membrane"/>
    <property type="evidence" value="ECO:0007669"/>
    <property type="project" value="UniProtKB-SubCell"/>
</dbReference>
<feature type="transmembrane region" description="Helical" evidence="10">
    <location>
        <begin position="99"/>
        <end position="118"/>
    </location>
</feature>
<dbReference type="CDD" id="cd13131">
    <property type="entry name" value="MATE_NorM_like"/>
    <property type="match status" value="1"/>
</dbReference>
<dbReference type="PANTHER" id="PTHR43298:SF2">
    <property type="entry name" value="FMN_FAD EXPORTER YEEO-RELATED"/>
    <property type="match status" value="1"/>
</dbReference>
<feature type="transmembrane region" description="Helical" evidence="10">
    <location>
        <begin position="163"/>
        <end position="183"/>
    </location>
</feature>
<comment type="subcellular location">
    <subcellularLocation>
        <location evidence="1">Cell membrane</location>
        <topology evidence="1">Multi-pass membrane protein</topology>
    </subcellularLocation>
</comment>
<evidence type="ECO:0000256" key="1">
    <source>
        <dbReference type="ARBA" id="ARBA00004651"/>
    </source>
</evidence>
<feature type="transmembrane region" description="Helical" evidence="10">
    <location>
        <begin position="245"/>
        <end position="269"/>
    </location>
</feature>
<comment type="caution">
    <text evidence="11">The sequence shown here is derived from an EMBL/GenBank/DDBJ whole genome shotgun (WGS) entry which is preliminary data.</text>
</comment>
<feature type="transmembrane region" description="Helical" evidence="10">
    <location>
        <begin position="320"/>
        <end position="338"/>
    </location>
</feature>
<evidence type="ECO:0000256" key="7">
    <source>
        <dbReference type="ARBA" id="ARBA00023065"/>
    </source>
</evidence>
<evidence type="ECO:0000256" key="5">
    <source>
        <dbReference type="ARBA" id="ARBA00022692"/>
    </source>
</evidence>
<proteinExistence type="predicted"/>
<evidence type="ECO:0000313" key="12">
    <source>
        <dbReference type="Proteomes" id="UP000274271"/>
    </source>
</evidence>
<organism evidence="11 12">
    <name type="scientific">Larkinella knui</name>
    <dbReference type="NCBI Taxonomy" id="2025310"/>
    <lineage>
        <taxon>Bacteria</taxon>
        <taxon>Pseudomonadati</taxon>
        <taxon>Bacteroidota</taxon>
        <taxon>Cytophagia</taxon>
        <taxon>Cytophagales</taxon>
        <taxon>Spirosomataceae</taxon>
        <taxon>Larkinella</taxon>
    </lineage>
</organism>
<sequence>MKQWYRIYKPELGETLRLSIPIVIAQLGVVLMGVTDNLFVGRLLGAVPLAGAGLSVSLAFLVSSIGVGGLAVTAALVSQARGRRDAAEINQLFRAGLQVALLLGLVLGLVGAGFAYFFDLFGQVPEVTQIGRNFMLILSLSNLPLFLFIAARQLCDGLSYPRVAMSITLSALVLNALFNYLLITGAGPFPEMGVYGSALATLLSRGFMAAAIILYIRRSPKFQPYFQPAFRLLRVRNQVVRILKVGLPGGFTFFFEVATFSLAAMMAGWLGADQLAAHQIAINMASTTYMMATGISAAGAIRVGNALGRSSQTAVRRAGVAALWLVTAFMGLAAVIFLTANDWLVSWYIRDNPEVAALAASLVIMGGFFQLSDGVQVVGIGVLRGLSDVNVPTVITLFAYWIVGLPMSYILGFWLHLNVAGIWIGLLAGLTMAAILLPIRFFQLLRKLKPDAIEETIYHP</sequence>
<feature type="transmembrane region" description="Helical" evidence="10">
    <location>
        <begin position="358"/>
        <end position="383"/>
    </location>
</feature>
<dbReference type="EMBL" id="RQJP01000005">
    <property type="protein sequence ID" value="RRB11775.1"/>
    <property type="molecule type" value="Genomic_DNA"/>
</dbReference>
<keyword evidence="7" id="KW-0406">Ion transport</keyword>
<evidence type="ECO:0000256" key="10">
    <source>
        <dbReference type="SAM" id="Phobius"/>
    </source>
</evidence>
<reference evidence="11 12" key="1">
    <citation type="submission" date="2018-11" db="EMBL/GenBank/DDBJ databases">
        <authorList>
            <person name="Zhou Z."/>
            <person name="Wang G."/>
        </authorList>
    </citation>
    <scope>NUCLEOTIDE SEQUENCE [LARGE SCALE GENOMIC DNA]</scope>
    <source>
        <strain evidence="11 12">KCTC42998</strain>
    </source>
</reference>
<evidence type="ECO:0000256" key="3">
    <source>
        <dbReference type="ARBA" id="ARBA00022449"/>
    </source>
</evidence>
<evidence type="ECO:0000313" key="11">
    <source>
        <dbReference type="EMBL" id="RRB11775.1"/>
    </source>
</evidence>
<dbReference type="GO" id="GO:0015297">
    <property type="term" value="F:antiporter activity"/>
    <property type="evidence" value="ECO:0007669"/>
    <property type="project" value="UniProtKB-KW"/>
</dbReference>
<keyword evidence="3" id="KW-0050">Antiport</keyword>
<dbReference type="AlphaFoldDB" id="A0A3P1CEW5"/>
<keyword evidence="2" id="KW-0813">Transport</keyword>
<dbReference type="RefSeq" id="WP_124909443.1">
    <property type="nucleotide sequence ID" value="NZ_RQJP01000005.1"/>
</dbReference>